<dbReference type="PANTHER" id="PTHR35936:SF19">
    <property type="entry name" value="AMINO-ACID-BINDING PROTEIN YXEM-RELATED"/>
    <property type="match status" value="1"/>
</dbReference>
<reference evidence="3 4" key="1">
    <citation type="submission" date="2014-10" db="EMBL/GenBank/DDBJ databases">
        <title>Genome sequence of Ponticoccus sp. strain UMTAT08 isolated from clonal culture of toxic dinoflagellate Alexandrium tamiyavanichii.</title>
        <authorList>
            <person name="Gan H.Y."/>
            <person name="Muhd D.-D."/>
            <person name="Mohd Noor M.E."/>
            <person name="Yeong Y.S."/>
            <person name="Usup G."/>
        </authorList>
    </citation>
    <scope>NUCLEOTIDE SEQUENCE [LARGE SCALE GENOMIC DNA]</scope>
    <source>
        <strain evidence="3 4">UMTAT08</strain>
    </source>
</reference>
<comment type="caution">
    <text evidence="3">The sequence shown here is derived from an EMBL/GenBank/DDBJ whole genome shotgun (WGS) entry which is preliminary data.</text>
</comment>
<dbReference type="InterPro" id="IPR001638">
    <property type="entry name" value="Solute-binding_3/MltF_N"/>
</dbReference>
<dbReference type="GeneID" id="66501489"/>
<dbReference type="RefSeq" id="WP_052244411.1">
    <property type="nucleotide sequence ID" value="NZ_BMGQ01000005.1"/>
</dbReference>
<evidence type="ECO:0000256" key="1">
    <source>
        <dbReference type="ARBA" id="ARBA00022729"/>
    </source>
</evidence>
<dbReference type="EMBL" id="JSUQ01000007">
    <property type="protein sequence ID" value="KHQ53378.1"/>
    <property type="molecule type" value="Genomic_DNA"/>
</dbReference>
<dbReference type="PATRIC" id="fig|1515334.3.peg.1921"/>
<evidence type="ECO:0000313" key="3">
    <source>
        <dbReference type="EMBL" id="KHQ53378.1"/>
    </source>
</evidence>
<sequence length="301" mass="32857">MIAARPLLKLCLVAGLWAGIAGAVEARCEDWVPQPKPQNASRDIVGQDIDQIMERGWIEFAVYEDYPPYSFEENGKPRGVDIEIGRLIAEDLGVAPRFKFVSAGENLDADLRNYLWKGPVVGGAVSNVMLRVPYDSAFTCRVEQVAFTGQYQTEGIAIAYDKAAYPEEKPVPAYFRFDTVAVENDSIADFYLTSLAGGQLNANIRRFPTTAQAMAALAAGEVKAAMGPMAQLEYGLTDDLAVHQPPLPGFAVGKWTIGLGVNFRYRPLGYAVDDAIYAALDDGRIAAIFESYGLSFTPPER</sequence>
<evidence type="ECO:0000259" key="2">
    <source>
        <dbReference type="SMART" id="SM00062"/>
    </source>
</evidence>
<organism evidence="3 4">
    <name type="scientific">Mameliella alba</name>
    <dbReference type="NCBI Taxonomy" id="561184"/>
    <lineage>
        <taxon>Bacteria</taxon>
        <taxon>Pseudomonadati</taxon>
        <taxon>Pseudomonadota</taxon>
        <taxon>Alphaproteobacteria</taxon>
        <taxon>Rhodobacterales</taxon>
        <taxon>Roseobacteraceae</taxon>
        <taxon>Mameliella</taxon>
    </lineage>
</organism>
<accession>A0A225QKU8</accession>
<dbReference type="SMART" id="SM00062">
    <property type="entry name" value="PBPb"/>
    <property type="match status" value="1"/>
</dbReference>
<dbReference type="PANTHER" id="PTHR35936">
    <property type="entry name" value="MEMBRANE-BOUND LYTIC MUREIN TRANSGLYCOSYLASE F"/>
    <property type="match status" value="1"/>
</dbReference>
<dbReference type="Pfam" id="PF00497">
    <property type="entry name" value="SBP_bac_3"/>
    <property type="match status" value="1"/>
</dbReference>
<keyword evidence="4" id="KW-1185">Reference proteome</keyword>
<dbReference type="FunFam" id="3.40.190.10:FF:000806">
    <property type="entry name" value="Polar amino acid uptake family ABC transporter, periplasmic substrate-binding protein"/>
    <property type="match status" value="1"/>
</dbReference>
<gene>
    <name evidence="3" type="ORF">OA50_01908</name>
</gene>
<proteinExistence type="predicted"/>
<dbReference type="OrthoDB" id="6192933at2"/>
<feature type="domain" description="Solute-binding protein family 3/N-terminal" evidence="2">
    <location>
        <begin position="57"/>
        <end position="296"/>
    </location>
</feature>
<accession>A0A0B3S356</accession>
<dbReference type="AlphaFoldDB" id="A0A0B3S356"/>
<dbReference type="Proteomes" id="UP000030960">
    <property type="component" value="Unassembled WGS sequence"/>
</dbReference>
<dbReference type="STRING" id="561184.SAMN05216376_106312"/>
<protein>
    <submittedName>
        <fullName evidence="3">Putative Amino acid ABC transporter, periplasmic substrate-binding protein</fullName>
    </submittedName>
</protein>
<dbReference type="SUPFAM" id="SSF53850">
    <property type="entry name" value="Periplasmic binding protein-like II"/>
    <property type="match status" value="1"/>
</dbReference>
<dbReference type="Gene3D" id="3.40.190.10">
    <property type="entry name" value="Periplasmic binding protein-like II"/>
    <property type="match status" value="3"/>
</dbReference>
<name>A0A0B3S356_9RHOB</name>
<keyword evidence="1" id="KW-0732">Signal</keyword>
<evidence type="ECO:0000313" key="4">
    <source>
        <dbReference type="Proteomes" id="UP000030960"/>
    </source>
</evidence>
<accession>A0A225PV61</accession>